<dbReference type="Pfam" id="PF13419">
    <property type="entry name" value="HAD_2"/>
    <property type="match status" value="1"/>
</dbReference>
<dbReference type="EMBL" id="FTNT01000012">
    <property type="protein sequence ID" value="SIS20048.1"/>
    <property type="molecule type" value="Genomic_DNA"/>
</dbReference>
<evidence type="ECO:0000313" key="2">
    <source>
        <dbReference type="Proteomes" id="UP000186218"/>
    </source>
</evidence>
<dbReference type="OrthoDB" id="9812856at2"/>
<name>A0A1N7H5V8_9NOCA</name>
<dbReference type="RefSeq" id="WP_076482248.1">
    <property type="nucleotide sequence ID" value="NZ_FTNT01000012.1"/>
</dbReference>
<dbReference type="InterPro" id="IPR006439">
    <property type="entry name" value="HAD-SF_hydro_IA"/>
</dbReference>
<dbReference type="PANTHER" id="PTHR42896:SF2">
    <property type="entry name" value="CBBY-LIKE PROTEIN"/>
    <property type="match status" value="1"/>
</dbReference>
<dbReference type="Gene3D" id="3.40.50.1000">
    <property type="entry name" value="HAD superfamily/HAD-like"/>
    <property type="match status" value="1"/>
</dbReference>
<dbReference type="InterPro" id="IPR041492">
    <property type="entry name" value="HAD_2"/>
</dbReference>
<dbReference type="InterPro" id="IPR044999">
    <property type="entry name" value="CbbY-like"/>
</dbReference>
<keyword evidence="2" id="KW-1185">Reference proteome</keyword>
<reference evidence="1 2" key="1">
    <citation type="submission" date="2017-01" db="EMBL/GenBank/DDBJ databases">
        <authorList>
            <person name="Mah S.A."/>
            <person name="Swanson W.J."/>
            <person name="Moy G.W."/>
            <person name="Vacquier V.D."/>
        </authorList>
    </citation>
    <scope>NUCLEOTIDE SEQUENCE [LARGE SCALE GENOMIC DNA]</scope>
    <source>
        <strain evidence="1 2">CPCC 203464</strain>
    </source>
</reference>
<proteinExistence type="predicted"/>
<gene>
    <name evidence="1" type="ORF">SAMN05445060_3532</name>
</gene>
<dbReference type="InterPro" id="IPR023214">
    <property type="entry name" value="HAD_sf"/>
</dbReference>
<dbReference type="Proteomes" id="UP000186218">
    <property type="component" value="Unassembled WGS sequence"/>
</dbReference>
<dbReference type="NCBIfam" id="TIGR01509">
    <property type="entry name" value="HAD-SF-IA-v3"/>
    <property type="match status" value="1"/>
</dbReference>
<dbReference type="STRING" id="1344003.SAMN05445060_3532"/>
<accession>A0A1N7H5V8</accession>
<sequence>MSAILFGSISTLADTSELQRQAFNDAFSAHELGWNWSRDDYVAMLGSNGGAKRIAEFAASTGDDVDADAVHATKSEIFQRLLASSGVSPRPGVVPTIEAAKAAGVRVGFVTTTSRDNINALLTALAPEIDTDTFDIVVDSGSVDHPKPEADAYTFALSELSTTSDEIVAIEDNVGGVAAADAAGIRTIAFPNDNTSGGDFSAAAVTVASLDPQHVLDLVRDHA</sequence>
<dbReference type="SUPFAM" id="SSF56784">
    <property type="entry name" value="HAD-like"/>
    <property type="match status" value="1"/>
</dbReference>
<dbReference type="GO" id="GO:0016787">
    <property type="term" value="F:hydrolase activity"/>
    <property type="evidence" value="ECO:0007669"/>
    <property type="project" value="InterPro"/>
</dbReference>
<dbReference type="InterPro" id="IPR023198">
    <property type="entry name" value="PGP-like_dom2"/>
</dbReference>
<protein>
    <submittedName>
        <fullName evidence="1">Haloacid dehalogenase superfamily, subfamily IA, variant 3 with third motif having DD or ED</fullName>
    </submittedName>
</protein>
<organism evidence="1 2">
    <name type="scientific">Williamsia sterculiae</name>
    <dbReference type="NCBI Taxonomy" id="1344003"/>
    <lineage>
        <taxon>Bacteria</taxon>
        <taxon>Bacillati</taxon>
        <taxon>Actinomycetota</taxon>
        <taxon>Actinomycetes</taxon>
        <taxon>Mycobacteriales</taxon>
        <taxon>Nocardiaceae</taxon>
        <taxon>Williamsia</taxon>
    </lineage>
</organism>
<dbReference type="PANTHER" id="PTHR42896">
    <property type="entry name" value="XYLULOSE-1,5-BISPHOSPHATE (XUBP) PHOSPHATASE"/>
    <property type="match status" value="1"/>
</dbReference>
<evidence type="ECO:0000313" key="1">
    <source>
        <dbReference type="EMBL" id="SIS20048.1"/>
    </source>
</evidence>
<dbReference type="Gene3D" id="1.10.150.240">
    <property type="entry name" value="Putative phosphatase, domain 2"/>
    <property type="match status" value="1"/>
</dbReference>
<dbReference type="AlphaFoldDB" id="A0A1N7H5V8"/>
<dbReference type="InterPro" id="IPR036412">
    <property type="entry name" value="HAD-like_sf"/>
</dbReference>